<evidence type="ECO:0000259" key="1">
    <source>
        <dbReference type="PROSITE" id="PS50994"/>
    </source>
</evidence>
<accession>A0A371HXX1</accession>
<comment type="caution">
    <text evidence="2">The sequence shown here is derived from an EMBL/GenBank/DDBJ whole genome shotgun (WGS) entry which is preliminary data.</text>
</comment>
<dbReference type="Gene3D" id="3.30.420.10">
    <property type="entry name" value="Ribonuclease H-like superfamily/Ribonuclease H"/>
    <property type="match status" value="1"/>
</dbReference>
<dbReference type="PROSITE" id="PS50994">
    <property type="entry name" value="INTEGRASE"/>
    <property type="match status" value="1"/>
</dbReference>
<dbReference type="PANTHER" id="PTHR42648">
    <property type="entry name" value="TRANSPOSASE, PUTATIVE-RELATED"/>
    <property type="match status" value="1"/>
</dbReference>
<dbReference type="GO" id="GO:0015074">
    <property type="term" value="P:DNA integration"/>
    <property type="evidence" value="ECO:0007669"/>
    <property type="project" value="InterPro"/>
</dbReference>
<feature type="domain" description="Integrase catalytic" evidence="1">
    <location>
        <begin position="150"/>
        <end position="225"/>
    </location>
</feature>
<evidence type="ECO:0000313" key="3">
    <source>
        <dbReference type="Proteomes" id="UP000257109"/>
    </source>
</evidence>
<dbReference type="OrthoDB" id="1750639at2759"/>
<dbReference type="InterPro" id="IPR057670">
    <property type="entry name" value="SH3_retrovirus"/>
</dbReference>
<organism evidence="2 3">
    <name type="scientific">Mucuna pruriens</name>
    <name type="common">Velvet bean</name>
    <name type="synonym">Dolichos pruriens</name>
    <dbReference type="NCBI Taxonomy" id="157652"/>
    <lineage>
        <taxon>Eukaryota</taxon>
        <taxon>Viridiplantae</taxon>
        <taxon>Streptophyta</taxon>
        <taxon>Embryophyta</taxon>
        <taxon>Tracheophyta</taxon>
        <taxon>Spermatophyta</taxon>
        <taxon>Magnoliopsida</taxon>
        <taxon>eudicotyledons</taxon>
        <taxon>Gunneridae</taxon>
        <taxon>Pentapetalae</taxon>
        <taxon>rosids</taxon>
        <taxon>fabids</taxon>
        <taxon>Fabales</taxon>
        <taxon>Fabaceae</taxon>
        <taxon>Papilionoideae</taxon>
        <taxon>50 kb inversion clade</taxon>
        <taxon>NPAAA clade</taxon>
        <taxon>indigoferoid/millettioid clade</taxon>
        <taxon>Phaseoleae</taxon>
        <taxon>Mucuna</taxon>
    </lineage>
</organism>
<dbReference type="PANTHER" id="PTHR42648:SF22">
    <property type="entry name" value="REVERSE TRANSCRIPTASE TY1_COPIA-TYPE DOMAIN-CONTAINING PROTEIN"/>
    <property type="match status" value="1"/>
</dbReference>
<evidence type="ECO:0000313" key="2">
    <source>
        <dbReference type="EMBL" id="RDY07619.1"/>
    </source>
</evidence>
<keyword evidence="3" id="KW-1185">Reference proteome</keyword>
<dbReference type="Proteomes" id="UP000257109">
    <property type="component" value="Unassembled WGS sequence"/>
</dbReference>
<proteinExistence type="predicted"/>
<dbReference type="AlphaFoldDB" id="A0A371HXX1"/>
<feature type="non-terminal residue" evidence="2">
    <location>
        <position position="1"/>
    </location>
</feature>
<dbReference type="SUPFAM" id="SSF53098">
    <property type="entry name" value="Ribonuclease H-like"/>
    <property type="match status" value="1"/>
</dbReference>
<gene>
    <name evidence="2" type="ORF">CR513_08241</name>
</gene>
<dbReference type="STRING" id="157652.A0A371HXX1"/>
<name>A0A371HXX1_MUCPR</name>
<dbReference type="InterPro" id="IPR012337">
    <property type="entry name" value="RNaseH-like_sf"/>
</dbReference>
<protein>
    <recommendedName>
        <fullName evidence="1">Integrase catalytic domain-containing protein</fullName>
    </recommendedName>
</protein>
<dbReference type="EMBL" id="QJKJ01001431">
    <property type="protein sequence ID" value="RDY07619.1"/>
    <property type="molecule type" value="Genomic_DNA"/>
</dbReference>
<dbReference type="GO" id="GO:0003676">
    <property type="term" value="F:nucleic acid binding"/>
    <property type="evidence" value="ECO:0007669"/>
    <property type="project" value="InterPro"/>
</dbReference>
<reference evidence="2" key="1">
    <citation type="submission" date="2018-05" db="EMBL/GenBank/DDBJ databases">
        <title>Draft genome of Mucuna pruriens seed.</title>
        <authorList>
            <person name="Nnadi N.E."/>
            <person name="Vos R."/>
            <person name="Hasami M.H."/>
            <person name="Devisetty U.K."/>
            <person name="Aguiy J.C."/>
        </authorList>
    </citation>
    <scope>NUCLEOTIDE SEQUENCE [LARGE SCALE GENOMIC DNA]</scope>
    <source>
        <strain evidence="2">JCA_2017</strain>
    </source>
</reference>
<sequence>MYHQFCLLQDLNNKEIVGRDTKRRRRLYYVDDICSGNALTSQNSTFYKKHQIWMLHCRFGHVSFMLAKSHYANHPLSFNMTTEPFTLIHVLHLSLPYLNIVGFCVTWLYLMTNKCDVYEFFHSFHKMIQTQFSTKAKVFRFDNGGEFVNHGIIHETTCPYTPQQNGVAERKNQHILEIIRVCLIDAHMSSTYWEDVILYAIYPMNRISSSVLKFKTPLENLSNYVNIPSNLTLTPRVFGYVAFVHLRKHQKTKLDPCVLRCVFVGYLPHKKGYKCYHPPTKQFYVTIDITLFESEMYFSLDSSTSTLHPPTNSLAPQSPIRSSFTPIIPTDDFAIVDVPKRCSPDHSMASKYLIVHYVSAEQFPYSIKVFVNQMSSVYIPTSVQEDLTNPK</sequence>
<dbReference type="Pfam" id="PF25597">
    <property type="entry name" value="SH3_retrovirus"/>
    <property type="match status" value="1"/>
</dbReference>
<dbReference type="InterPro" id="IPR039537">
    <property type="entry name" value="Retrotran_Ty1/copia-like"/>
</dbReference>
<dbReference type="InterPro" id="IPR036397">
    <property type="entry name" value="RNaseH_sf"/>
</dbReference>
<dbReference type="InterPro" id="IPR001584">
    <property type="entry name" value="Integrase_cat-core"/>
</dbReference>